<feature type="transmembrane region" description="Helical" evidence="2">
    <location>
        <begin position="91"/>
        <end position="109"/>
    </location>
</feature>
<evidence type="ECO:0008006" key="7">
    <source>
        <dbReference type="Google" id="ProtNLM"/>
    </source>
</evidence>
<gene>
    <name evidence="5" type="ORF">FKW77_000964</name>
</gene>
<evidence type="ECO:0000313" key="6">
    <source>
        <dbReference type="Proteomes" id="UP000316270"/>
    </source>
</evidence>
<dbReference type="InterPro" id="IPR036514">
    <property type="entry name" value="SGNH_hydro_sf"/>
</dbReference>
<organism evidence="5 6">
    <name type="scientific">Venturia effusa</name>
    <dbReference type="NCBI Taxonomy" id="50376"/>
    <lineage>
        <taxon>Eukaryota</taxon>
        <taxon>Fungi</taxon>
        <taxon>Dikarya</taxon>
        <taxon>Ascomycota</taxon>
        <taxon>Pezizomycotina</taxon>
        <taxon>Dothideomycetes</taxon>
        <taxon>Pleosporomycetidae</taxon>
        <taxon>Venturiales</taxon>
        <taxon>Venturiaceae</taxon>
        <taxon>Venturia</taxon>
    </lineage>
</organism>
<dbReference type="PANTHER" id="PTHR42850">
    <property type="entry name" value="METALLOPHOSPHOESTERASE"/>
    <property type="match status" value="1"/>
</dbReference>
<dbReference type="GO" id="GO:0005737">
    <property type="term" value="C:cytoplasm"/>
    <property type="evidence" value="ECO:0007669"/>
    <property type="project" value="TreeGrafter"/>
</dbReference>
<feature type="compositionally biased region" description="Polar residues" evidence="1">
    <location>
        <begin position="14"/>
        <end position="28"/>
    </location>
</feature>
<dbReference type="SUPFAM" id="SSF52266">
    <property type="entry name" value="SGNH hydrolase"/>
    <property type="match status" value="1"/>
</dbReference>
<feature type="domain" description="Calcineurin-like phosphoesterase" evidence="3">
    <location>
        <begin position="167"/>
        <end position="378"/>
    </location>
</feature>
<dbReference type="GO" id="GO:0006798">
    <property type="term" value="P:polyphosphate catabolic process"/>
    <property type="evidence" value="ECO:0007669"/>
    <property type="project" value="TreeGrafter"/>
</dbReference>
<dbReference type="Proteomes" id="UP000316270">
    <property type="component" value="Chromosome 12"/>
</dbReference>
<evidence type="ECO:0000256" key="2">
    <source>
        <dbReference type="SAM" id="Phobius"/>
    </source>
</evidence>
<dbReference type="STRING" id="50376.A0A517LGN5"/>
<dbReference type="Gene3D" id="3.40.50.1110">
    <property type="entry name" value="SGNH hydrolase"/>
    <property type="match status" value="1"/>
</dbReference>
<dbReference type="InterPro" id="IPR029052">
    <property type="entry name" value="Metallo-depent_PP-like"/>
</dbReference>
<evidence type="ECO:0000256" key="1">
    <source>
        <dbReference type="SAM" id="MobiDB-lite"/>
    </source>
</evidence>
<feature type="compositionally biased region" description="Basic and acidic residues" evidence="1">
    <location>
        <begin position="1"/>
        <end position="12"/>
    </location>
</feature>
<protein>
    <recommendedName>
        <fullName evidence="7">SGNH hydrolase-type esterase domain-containing protein</fullName>
    </recommendedName>
</protein>
<dbReference type="CDD" id="cd01838">
    <property type="entry name" value="Isoamyl_acetate_hydrolase_like"/>
    <property type="match status" value="1"/>
</dbReference>
<dbReference type="Pfam" id="PF13472">
    <property type="entry name" value="Lipase_GDSL_2"/>
    <property type="match status" value="1"/>
</dbReference>
<dbReference type="CDD" id="cd00144">
    <property type="entry name" value="MPP_PPP_family"/>
    <property type="match status" value="1"/>
</dbReference>
<evidence type="ECO:0000259" key="4">
    <source>
        <dbReference type="Pfam" id="PF13472"/>
    </source>
</evidence>
<feature type="region of interest" description="Disordered" evidence="1">
    <location>
        <begin position="678"/>
        <end position="700"/>
    </location>
</feature>
<accession>A0A517LGN5</accession>
<dbReference type="InterPro" id="IPR004843">
    <property type="entry name" value="Calcineurin-like_PHP"/>
</dbReference>
<feature type="domain" description="SGNH hydrolase-type esterase" evidence="4">
    <location>
        <begin position="423"/>
        <end position="632"/>
    </location>
</feature>
<keyword evidence="2" id="KW-0812">Transmembrane</keyword>
<evidence type="ECO:0000313" key="5">
    <source>
        <dbReference type="EMBL" id="QDS74736.1"/>
    </source>
</evidence>
<name>A0A517LGN5_9PEZI</name>
<feature type="region of interest" description="Disordered" evidence="1">
    <location>
        <begin position="1"/>
        <end position="30"/>
    </location>
</feature>
<dbReference type="PANTHER" id="PTHR42850:SF4">
    <property type="entry name" value="ZINC-DEPENDENT ENDOPOLYPHOSPHATASE"/>
    <property type="match status" value="1"/>
</dbReference>
<sequence>MSSPTHESRFYHPSDSQPTLPSYNSPHTGRQGRPLIDLVTNEWACKSYRDSSFESTDSYSHAYFMSEKDSFSSDLPTWIRQLSFPRRVQRYLLGYAVFLVACWFTWLYYLEPAWAQERLYDASLAALNDKEQSFGANIRPEFTDMIHLKTLDADLLPGSRSSIDDRRLIVVGDVHGCKDELSKLLDKVGFVKGKDHLILAGDMIAKGPDSRGVIDMAVDLGADAVRGNWEDRTLLAYDSLVAKVHPLPGPQEDPNTRDDFLDEQSFSHGDYKDRAMAKELDEKHIKWLQSCPVILKVGAISGFNGGSEIVVVHAGLVPGIDLDRQDPFLVMNMRSIDVMTRVPSEYRKGEPWEKLWNHYQSHTHPASQRQTVIYGHDSKTGLNIHKYSKGLDSGCVKGGELTAFVVDQTGKHKIAPLYDQIVLFGDSITEFGETCNGEGIGHVAALRRAYIRRLDVVNRGFSGYNTDLALRVMHKAIPSASDANIRIMGLFFGANDSCLPTEVNNQCVPLPEFKCNMTKLLRHPNSSGHKARMFLITNPPVIEEMQYAIDKAKGYPLRRTAENTKKYADAIRDLGREHSVPVVDLWSAIMLQAGWTPDLEGPLPGCMDAPRSDVLAKYLIDGLHLTPAGYQLLYNTIMRCIALCWPDQLPEHLPFILPHWDDGDAWKMRGETGSIINHRMRSAQPRRSGGSSIRPPSASL</sequence>
<dbReference type="AlphaFoldDB" id="A0A517LGN5"/>
<dbReference type="SUPFAM" id="SSF56300">
    <property type="entry name" value="Metallo-dependent phosphatases"/>
    <property type="match status" value="1"/>
</dbReference>
<dbReference type="OrthoDB" id="10267127at2759"/>
<dbReference type="InterPro" id="IPR050126">
    <property type="entry name" value="Ap4A_hydrolase"/>
</dbReference>
<keyword evidence="2" id="KW-1133">Transmembrane helix</keyword>
<proteinExistence type="predicted"/>
<dbReference type="Pfam" id="PF00149">
    <property type="entry name" value="Metallophos"/>
    <property type="match status" value="1"/>
</dbReference>
<feature type="compositionally biased region" description="Low complexity" evidence="1">
    <location>
        <begin position="685"/>
        <end position="700"/>
    </location>
</feature>
<dbReference type="GO" id="GO:0016791">
    <property type="term" value="F:phosphatase activity"/>
    <property type="evidence" value="ECO:0007669"/>
    <property type="project" value="TreeGrafter"/>
</dbReference>
<evidence type="ECO:0000259" key="3">
    <source>
        <dbReference type="Pfam" id="PF00149"/>
    </source>
</evidence>
<dbReference type="GO" id="GO:0000298">
    <property type="term" value="F:endopolyphosphatase activity"/>
    <property type="evidence" value="ECO:0007669"/>
    <property type="project" value="TreeGrafter"/>
</dbReference>
<dbReference type="InterPro" id="IPR013830">
    <property type="entry name" value="SGNH_hydro"/>
</dbReference>
<reference evidence="5 6" key="1">
    <citation type="submission" date="2019-07" db="EMBL/GenBank/DDBJ databases">
        <title>Finished genome of Venturia effusa.</title>
        <authorList>
            <person name="Young C.A."/>
            <person name="Cox M.P."/>
            <person name="Ganley A.R.D."/>
            <person name="David W.J."/>
        </authorList>
    </citation>
    <scope>NUCLEOTIDE SEQUENCE [LARGE SCALE GENOMIC DNA]</scope>
    <source>
        <strain evidence="6">albino</strain>
    </source>
</reference>
<dbReference type="Gene3D" id="3.60.21.10">
    <property type="match status" value="1"/>
</dbReference>
<keyword evidence="2" id="KW-0472">Membrane</keyword>
<keyword evidence="6" id="KW-1185">Reference proteome</keyword>
<dbReference type="EMBL" id="CP042196">
    <property type="protein sequence ID" value="QDS74736.1"/>
    <property type="molecule type" value="Genomic_DNA"/>
</dbReference>